<evidence type="ECO:0000256" key="2">
    <source>
        <dbReference type="ARBA" id="ARBA00023002"/>
    </source>
</evidence>
<dbReference type="Pfam" id="PF00107">
    <property type="entry name" value="ADH_zinc_N"/>
    <property type="match status" value="1"/>
</dbReference>
<dbReference type="SUPFAM" id="SSF50129">
    <property type="entry name" value="GroES-like"/>
    <property type="match status" value="1"/>
</dbReference>
<dbReference type="InterPro" id="IPR020843">
    <property type="entry name" value="ER"/>
</dbReference>
<keyword evidence="1" id="KW-0521">NADP</keyword>
<dbReference type="EMBL" id="JAAXOP010000006">
    <property type="protein sequence ID" value="NKY51191.1"/>
    <property type="molecule type" value="Genomic_DNA"/>
</dbReference>
<dbReference type="PANTHER" id="PTHR48106">
    <property type="entry name" value="QUINONE OXIDOREDUCTASE PIG3-RELATED"/>
    <property type="match status" value="1"/>
</dbReference>
<accession>A0A846Y0K2</accession>
<dbReference type="Proteomes" id="UP000565711">
    <property type="component" value="Unassembled WGS sequence"/>
</dbReference>
<dbReference type="GO" id="GO:0070402">
    <property type="term" value="F:NADPH binding"/>
    <property type="evidence" value="ECO:0007669"/>
    <property type="project" value="TreeGrafter"/>
</dbReference>
<dbReference type="GO" id="GO:0016651">
    <property type="term" value="F:oxidoreductase activity, acting on NAD(P)H"/>
    <property type="evidence" value="ECO:0007669"/>
    <property type="project" value="TreeGrafter"/>
</dbReference>
<dbReference type="AlphaFoldDB" id="A0A846Y0K2"/>
<comment type="caution">
    <text evidence="4">The sequence shown here is derived from an EMBL/GenBank/DDBJ whole genome shotgun (WGS) entry which is preliminary data.</text>
</comment>
<dbReference type="InterPro" id="IPR036291">
    <property type="entry name" value="NAD(P)-bd_dom_sf"/>
</dbReference>
<evidence type="ECO:0000313" key="5">
    <source>
        <dbReference type="Proteomes" id="UP000565711"/>
    </source>
</evidence>
<dbReference type="InterPro" id="IPR011032">
    <property type="entry name" value="GroES-like_sf"/>
</dbReference>
<gene>
    <name evidence="4" type="ORF">HGA08_13290</name>
</gene>
<name>A0A846Y0K2_9NOCA</name>
<dbReference type="Pfam" id="PF08240">
    <property type="entry name" value="ADH_N"/>
    <property type="match status" value="1"/>
</dbReference>
<dbReference type="Gene3D" id="3.90.180.10">
    <property type="entry name" value="Medium-chain alcohol dehydrogenases, catalytic domain"/>
    <property type="match status" value="1"/>
</dbReference>
<dbReference type="InterPro" id="IPR013154">
    <property type="entry name" value="ADH-like_N"/>
</dbReference>
<protein>
    <submittedName>
        <fullName evidence="4">Zinc-binding alcohol dehydrogenase family protein</fullName>
    </submittedName>
</protein>
<evidence type="ECO:0000256" key="1">
    <source>
        <dbReference type="ARBA" id="ARBA00022857"/>
    </source>
</evidence>
<evidence type="ECO:0000313" key="4">
    <source>
        <dbReference type="EMBL" id="NKY51191.1"/>
    </source>
</evidence>
<dbReference type="SUPFAM" id="SSF51735">
    <property type="entry name" value="NAD(P)-binding Rossmann-fold domains"/>
    <property type="match status" value="1"/>
</dbReference>
<reference evidence="4 5" key="1">
    <citation type="submission" date="2020-04" db="EMBL/GenBank/DDBJ databases">
        <title>MicrobeNet Type strains.</title>
        <authorList>
            <person name="Nicholson A.C."/>
        </authorList>
    </citation>
    <scope>NUCLEOTIDE SEQUENCE [LARGE SCALE GENOMIC DNA]</scope>
    <source>
        <strain evidence="4 5">JCM 12354</strain>
    </source>
</reference>
<sequence>MQAIVMSGTGGPEVLQVRDVARPRPQRGEILLRTEAVPVLYPETLIRAGVYPAPATSPQIFGIQAVGVVAEVGAGADPRLRGQRVLVAGTGTWAEWVCAPADSAVPVPDGLDPENAAAVAMSCSVALTLLDAAAASSAETVLVEAAATGVGGYLTQLARRHGAGTVIATAGGQDKTERARELGADEVIDHRDPDWPQRLRDLLGTDTVDLVFDAVGGPSAAALLDVMTPLRGRMLGYGWLSGAPAQVTTMDLIMRGLSFTGCPGPDWLAAVAERRARALELAATGAVTVLIDRVLPLDRATEAHRLVDQRATLGTIVLRPTATDSAGFSR</sequence>
<organism evidence="4 5">
    <name type="scientific">Nocardia vermiculata</name>
    <dbReference type="NCBI Taxonomy" id="257274"/>
    <lineage>
        <taxon>Bacteria</taxon>
        <taxon>Bacillati</taxon>
        <taxon>Actinomycetota</taxon>
        <taxon>Actinomycetes</taxon>
        <taxon>Mycobacteriales</taxon>
        <taxon>Nocardiaceae</taxon>
        <taxon>Nocardia</taxon>
    </lineage>
</organism>
<feature type="domain" description="Enoyl reductase (ER)" evidence="3">
    <location>
        <begin position="10"/>
        <end position="318"/>
    </location>
</feature>
<evidence type="ECO:0000259" key="3">
    <source>
        <dbReference type="SMART" id="SM00829"/>
    </source>
</evidence>
<keyword evidence="2" id="KW-0560">Oxidoreductase</keyword>
<dbReference type="Gene3D" id="3.40.50.720">
    <property type="entry name" value="NAD(P)-binding Rossmann-like Domain"/>
    <property type="match status" value="1"/>
</dbReference>
<dbReference type="SMART" id="SM00829">
    <property type="entry name" value="PKS_ER"/>
    <property type="match status" value="1"/>
</dbReference>
<dbReference type="InterPro" id="IPR013149">
    <property type="entry name" value="ADH-like_C"/>
</dbReference>
<keyword evidence="5" id="KW-1185">Reference proteome</keyword>
<proteinExistence type="predicted"/>